<sequence length="185" mass="21519">MSNLKFCPDINEIDNVIFRPYMIENAYDYYIISTTSTHQRMGIQTVLCALSIEIILKSFHVTVASNQGQPNETYKFNKKEALPPNANAHDLIVLYQALPVNIQKYLFDNAELEVLTESKDLFTKSRYAYEPEANVISDDDIIKLTACLICKMVFLYRELGCTDYFINNFDVNYLYFSKVQQFIWV</sequence>
<gene>
    <name evidence="1" type="ORF">GCM10025855_16270</name>
</gene>
<evidence type="ECO:0000313" key="1">
    <source>
        <dbReference type="EMBL" id="GMA82094.1"/>
    </source>
</evidence>
<dbReference type="Proteomes" id="UP001157046">
    <property type="component" value="Unassembled WGS sequence"/>
</dbReference>
<dbReference type="EMBL" id="BSUY01000001">
    <property type="protein sequence ID" value="GMA82094.1"/>
    <property type="molecule type" value="Genomic_DNA"/>
</dbReference>
<name>A0ABQ6J2Z3_9GAMM</name>
<evidence type="ECO:0000313" key="2">
    <source>
        <dbReference type="Proteomes" id="UP001157046"/>
    </source>
</evidence>
<comment type="caution">
    <text evidence="1">The sequence shown here is derived from an EMBL/GenBank/DDBJ whole genome shotgun (WGS) entry which is preliminary data.</text>
</comment>
<dbReference type="RefSeq" id="WP_248938103.1">
    <property type="nucleotide sequence ID" value="NZ_BSUY01000001.1"/>
</dbReference>
<reference evidence="2" key="1">
    <citation type="journal article" date="2019" name="Int. J. Syst. Evol. Microbiol.">
        <title>The Global Catalogue of Microorganisms (GCM) 10K type strain sequencing project: providing services to taxonomists for standard genome sequencing and annotation.</title>
        <authorList>
            <consortium name="The Broad Institute Genomics Platform"/>
            <consortium name="The Broad Institute Genome Sequencing Center for Infectious Disease"/>
            <person name="Wu L."/>
            <person name="Ma J."/>
        </authorList>
    </citation>
    <scope>NUCLEOTIDE SEQUENCE [LARGE SCALE GENOMIC DNA]</scope>
    <source>
        <strain evidence="2">NBRC 102030</strain>
    </source>
</reference>
<accession>A0ABQ6J2Z3</accession>
<organism evidence="1 2">
    <name type="scientific">Shewanella glacialipiscicola</name>
    <dbReference type="NCBI Taxonomy" id="614069"/>
    <lineage>
        <taxon>Bacteria</taxon>
        <taxon>Pseudomonadati</taxon>
        <taxon>Pseudomonadota</taxon>
        <taxon>Gammaproteobacteria</taxon>
        <taxon>Alteromonadales</taxon>
        <taxon>Shewanellaceae</taxon>
        <taxon>Shewanella</taxon>
    </lineage>
</organism>
<protein>
    <submittedName>
        <fullName evidence="1">Uncharacterized protein</fullName>
    </submittedName>
</protein>
<proteinExistence type="predicted"/>
<keyword evidence="2" id="KW-1185">Reference proteome</keyword>